<feature type="transmembrane region" description="Helical" evidence="2">
    <location>
        <begin position="259"/>
        <end position="282"/>
    </location>
</feature>
<evidence type="ECO:0000256" key="2">
    <source>
        <dbReference type="SAM" id="Phobius"/>
    </source>
</evidence>
<organism evidence="4 5">
    <name type="scientific">Cochliobolus sativus</name>
    <name type="common">Common root rot and spot blotch fungus</name>
    <name type="synonym">Bipolaris sorokiniana</name>
    <dbReference type="NCBI Taxonomy" id="45130"/>
    <lineage>
        <taxon>Eukaryota</taxon>
        <taxon>Fungi</taxon>
        <taxon>Dikarya</taxon>
        <taxon>Ascomycota</taxon>
        <taxon>Pezizomycotina</taxon>
        <taxon>Dothideomycetes</taxon>
        <taxon>Pleosporomycetidae</taxon>
        <taxon>Pleosporales</taxon>
        <taxon>Pleosporineae</taxon>
        <taxon>Pleosporaceae</taxon>
        <taxon>Bipolaris</taxon>
    </lineage>
</organism>
<feature type="transmembrane region" description="Helical" evidence="2">
    <location>
        <begin position="294"/>
        <end position="312"/>
    </location>
</feature>
<feature type="region of interest" description="Disordered" evidence="1">
    <location>
        <begin position="411"/>
        <end position="513"/>
    </location>
</feature>
<evidence type="ECO:0000313" key="5">
    <source>
        <dbReference type="Proteomes" id="UP000624244"/>
    </source>
</evidence>
<sequence>MMAARYAFVAFASAAIASAQSTTDDPYYNPIYSSSYSSAAFWTVTARYAEQVTESPYTYYDNDVVTDTYTSTRTIKDDVIPTASPYLVTTSRDWYDTDIQIVAAYYTTDVVAESDLVAETTRDYDSTATTTSTSTSTSTRYSMQVTMTAPASCPTPFTITTTASVSIPTKVTAQISPSSIEAGTTTDSYGSVVYKYETWYLTAGAAPFHSSSDYYYEYYIASCSTPPPSRSTGSSYDSGSGGSSSYYDDCYYCGYLKNYIIAIAVIIPAFFLLGFLESWFWFRRLMMGRSAMRFGTICWVFISLWILCFTRMQDRRSKDDQKLLAEKWRNMGSGAAFKAWWKWGFRHKYPEELLGQFSKTTVGIIPPGQPLHPEISQTSAARGPTAPGQVYYYGPPPPGWVQGPDGAFVPPQGYVYPPPQQAGFYDDTSKDGSLVSHSPVSAIGHPPPAHYAQGATHNAPPSAPSSPPPQAPLPTTPVPALSANVSEAPANAAANQPTAPPPKSDPNNRDLYE</sequence>
<feature type="chain" id="PRO_5034604173" evidence="3">
    <location>
        <begin position="20"/>
        <end position="513"/>
    </location>
</feature>
<keyword evidence="2" id="KW-1133">Transmembrane helix</keyword>
<dbReference type="Proteomes" id="UP000624244">
    <property type="component" value="Unassembled WGS sequence"/>
</dbReference>
<feature type="signal peptide" evidence="3">
    <location>
        <begin position="1"/>
        <end position="19"/>
    </location>
</feature>
<evidence type="ECO:0000313" key="4">
    <source>
        <dbReference type="EMBL" id="KAF5847346.1"/>
    </source>
</evidence>
<gene>
    <name evidence="4" type="ORF">GGP41_000098</name>
</gene>
<dbReference type="EMBL" id="WNKQ01000013">
    <property type="protein sequence ID" value="KAF5847346.1"/>
    <property type="molecule type" value="Genomic_DNA"/>
</dbReference>
<keyword evidence="2" id="KW-0812">Transmembrane</keyword>
<protein>
    <submittedName>
        <fullName evidence="4">Uncharacterized protein</fullName>
    </submittedName>
</protein>
<keyword evidence="3" id="KW-0732">Signal</keyword>
<evidence type="ECO:0000256" key="1">
    <source>
        <dbReference type="SAM" id="MobiDB-lite"/>
    </source>
</evidence>
<reference evidence="4" key="1">
    <citation type="submission" date="2019-11" db="EMBL/GenBank/DDBJ databases">
        <title>Bipolaris sorokiniana Genome sequencing.</title>
        <authorList>
            <person name="Wang H."/>
        </authorList>
    </citation>
    <scope>NUCLEOTIDE SEQUENCE</scope>
</reference>
<keyword evidence="2" id="KW-0472">Membrane</keyword>
<proteinExistence type="predicted"/>
<comment type="caution">
    <text evidence="4">The sequence shown here is derived from an EMBL/GenBank/DDBJ whole genome shotgun (WGS) entry which is preliminary data.</text>
</comment>
<name>A0A8H5ZBS4_COCSA</name>
<accession>A0A8H5ZBS4</accession>
<feature type="compositionally biased region" description="Low complexity" evidence="1">
    <location>
        <begin position="478"/>
        <end position="497"/>
    </location>
</feature>
<feature type="compositionally biased region" description="Pro residues" evidence="1">
    <location>
        <begin position="461"/>
        <end position="477"/>
    </location>
</feature>
<evidence type="ECO:0000256" key="3">
    <source>
        <dbReference type="SAM" id="SignalP"/>
    </source>
</evidence>
<dbReference type="AlphaFoldDB" id="A0A8H5ZBS4"/>